<dbReference type="CDD" id="cd06782">
    <property type="entry name" value="cpPDZ_CPP-like"/>
    <property type="match status" value="1"/>
</dbReference>
<dbReference type="OrthoDB" id="9812068at2"/>
<dbReference type="Gene3D" id="2.30.42.10">
    <property type="match status" value="1"/>
</dbReference>
<accession>A0A098LAS8</accession>
<evidence type="ECO:0000313" key="7">
    <source>
        <dbReference type="EMBL" id="GAL84071.1"/>
    </source>
</evidence>
<dbReference type="NCBIfam" id="TIGR00225">
    <property type="entry name" value="prc"/>
    <property type="match status" value="1"/>
</dbReference>
<dbReference type="CDD" id="cd07560">
    <property type="entry name" value="Peptidase_S41_CPP"/>
    <property type="match status" value="1"/>
</dbReference>
<dbReference type="InterPro" id="IPR005151">
    <property type="entry name" value="Tail-specific_protease"/>
</dbReference>
<keyword evidence="4 5" id="KW-0720">Serine protease</keyword>
<dbReference type="SMART" id="SM00245">
    <property type="entry name" value="TSPc"/>
    <property type="match status" value="1"/>
</dbReference>
<evidence type="ECO:0000256" key="3">
    <source>
        <dbReference type="ARBA" id="ARBA00022801"/>
    </source>
</evidence>
<dbReference type="GO" id="GO:0007165">
    <property type="term" value="P:signal transduction"/>
    <property type="evidence" value="ECO:0007669"/>
    <property type="project" value="TreeGrafter"/>
</dbReference>
<dbReference type="SUPFAM" id="SSF52096">
    <property type="entry name" value="ClpP/crotonase"/>
    <property type="match status" value="1"/>
</dbReference>
<dbReference type="InterPro" id="IPR004447">
    <property type="entry name" value="Peptidase_S41A"/>
</dbReference>
<dbReference type="PROSITE" id="PS50106">
    <property type="entry name" value="PDZ"/>
    <property type="match status" value="1"/>
</dbReference>
<dbReference type="FunFam" id="2.30.42.10:FF:000063">
    <property type="entry name" value="Peptidase, S41 family"/>
    <property type="match status" value="1"/>
</dbReference>
<dbReference type="Pfam" id="PF03572">
    <property type="entry name" value="Peptidase_S41"/>
    <property type="match status" value="1"/>
</dbReference>
<comment type="similarity">
    <text evidence="1 5">Belongs to the peptidase S41A family.</text>
</comment>
<dbReference type="Gene3D" id="3.30.750.44">
    <property type="match status" value="1"/>
</dbReference>
<dbReference type="STRING" id="153721.MYP_1299"/>
<dbReference type="GO" id="GO:0008236">
    <property type="term" value="F:serine-type peptidase activity"/>
    <property type="evidence" value="ECO:0007669"/>
    <property type="project" value="UniProtKB-KW"/>
</dbReference>
<name>A0A098LAS8_9BACT</name>
<keyword evidence="2 5" id="KW-0645">Protease</keyword>
<reference evidence="7 8" key="1">
    <citation type="submission" date="2014-09" db="EMBL/GenBank/DDBJ databases">
        <title>Sporocytophaga myxococcoides PG-01 genome sequencing.</title>
        <authorList>
            <person name="Liu L."/>
            <person name="Gao P.J."/>
            <person name="Chen G.J."/>
            <person name="Wang L.S."/>
        </authorList>
    </citation>
    <scope>NUCLEOTIDE SEQUENCE [LARGE SCALE GENOMIC DNA]</scope>
    <source>
        <strain evidence="7 8">PG-01</strain>
    </source>
</reference>
<dbReference type="GO" id="GO:0004175">
    <property type="term" value="F:endopeptidase activity"/>
    <property type="evidence" value="ECO:0007669"/>
    <property type="project" value="TreeGrafter"/>
</dbReference>
<dbReference type="SMART" id="SM00228">
    <property type="entry name" value="PDZ"/>
    <property type="match status" value="1"/>
</dbReference>
<evidence type="ECO:0000259" key="6">
    <source>
        <dbReference type="PROSITE" id="PS50106"/>
    </source>
</evidence>
<dbReference type="GO" id="GO:0006508">
    <property type="term" value="P:proteolysis"/>
    <property type="evidence" value="ECO:0007669"/>
    <property type="project" value="UniProtKB-KW"/>
</dbReference>
<dbReference type="EMBL" id="BBLT01000002">
    <property type="protein sequence ID" value="GAL84071.1"/>
    <property type="molecule type" value="Genomic_DNA"/>
</dbReference>
<evidence type="ECO:0000313" key="8">
    <source>
        <dbReference type="Proteomes" id="UP000030185"/>
    </source>
</evidence>
<dbReference type="InterPro" id="IPR036034">
    <property type="entry name" value="PDZ_sf"/>
</dbReference>
<dbReference type="InterPro" id="IPR029045">
    <property type="entry name" value="ClpP/crotonase-like_dom_sf"/>
</dbReference>
<feature type="domain" description="PDZ" evidence="6">
    <location>
        <begin position="60"/>
        <end position="131"/>
    </location>
</feature>
<dbReference type="Proteomes" id="UP000030185">
    <property type="component" value="Unassembled WGS sequence"/>
</dbReference>
<evidence type="ECO:0000256" key="2">
    <source>
        <dbReference type="ARBA" id="ARBA00022670"/>
    </source>
</evidence>
<proteinExistence type="inferred from homology"/>
<dbReference type="eggNOG" id="COG0793">
    <property type="taxonomic scope" value="Bacteria"/>
</dbReference>
<gene>
    <name evidence="7" type="ORF">MYP_1299</name>
</gene>
<keyword evidence="8" id="KW-1185">Reference proteome</keyword>
<dbReference type="PANTHER" id="PTHR32060:SF30">
    <property type="entry name" value="CARBOXY-TERMINAL PROCESSING PROTEASE CTPA"/>
    <property type="match status" value="1"/>
</dbReference>
<dbReference type="Gene3D" id="3.90.226.10">
    <property type="entry name" value="2-enoyl-CoA Hydratase, Chain A, domain 1"/>
    <property type="match status" value="1"/>
</dbReference>
<dbReference type="AlphaFoldDB" id="A0A098LAS8"/>
<evidence type="ECO:0000256" key="1">
    <source>
        <dbReference type="ARBA" id="ARBA00009179"/>
    </source>
</evidence>
<dbReference type="Pfam" id="PF13180">
    <property type="entry name" value="PDZ_2"/>
    <property type="match status" value="1"/>
</dbReference>
<dbReference type="GO" id="GO:0030288">
    <property type="term" value="C:outer membrane-bounded periplasmic space"/>
    <property type="evidence" value="ECO:0007669"/>
    <property type="project" value="TreeGrafter"/>
</dbReference>
<protein>
    <submittedName>
        <fullName evidence="7">Peptidase S41</fullName>
    </submittedName>
</protein>
<dbReference type="SUPFAM" id="SSF50156">
    <property type="entry name" value="PDZ domain-like"/>
    <property type="match status" value="1"/>
</dbReference>
<sequence length="515" mass="58184">MNSDGSKNNITQSFKRYYEILNYVENDYVDTVNMDELVDFSIVKMLEKLDPHTAYIPKKDIDIARSQLEGDFEGIGIEFNIIKDTIYVVAPISGGPSEAVGLMAGDKIVKVDDKSVAGAGITNGDVFSKLRGPKGTKVKVTIIRKNAKKPLDFVITRDKIPTYSVDVSYMVDQTTGYIKVSRFSANTYTEFKQALSGLKAKGMKQLIIDLKDNPGGYMDRATRIVDELLDDRKLIVYTDGKDPRYDSRIEAYMNGDFEKGPVIVLINEGSASASEIVSGALQDNDRALIVGRRSFGKGLVQMPIPLSDGSELRLTISRYYTPSGRSIQKPYDKNNSDDYSSDLLKRYQHGEFFHADSIKFNDSLKYKTTKGRYVYGGGGIMPDIFVPRDTTAFTTYLVELFNKNIIREYTLDYYSNNKEELQKMTFEEFKKSFAVTDKMLKEVVDLATRSGVKYKEADFNKSKSMLRNNIKAYIGRSVWGNSGFYPIINETDEIYLSALKQWDKAKEIESGKKKK</sequence>
<dbReference type="InterPro" id="IPR001478">
    <property type="entry name" value="PDZ"/>
</dbReference>
<dbReference type="PANTHER" id="PTHR32060">
    <property type="entry name" value="TAIL-SPECIFIC PROTEASE"/>
    <property type="match status" value="1"/>
</dbReference>
<organism evidence="7 8">
    <name type="scientific">Sporocytophaga myxococcoides</name>
    <dbReference type="NCBI Taxonomy" id="153721"/>
    <lineage>
        <taxon>Bacteria</taxon>
        <taxon>Pseudomonadati</taxon>
        <taxon>Bacteroidota</taxon>
        <taxon>Cytophagia</taxon>
        <taxon>Cytophagales</taxon>
        <taxon>Cytophagaceae</taxon>
        <taxon>Sporocytophaga</taxon>
    </lineage>
</organism>
<evidence type="ECO:0000256" key="4">
    <source>
        <dbReference type="ARBA" id="ARBA00022825"/>
    </source>
</evidence>
<keyword evidence="3 5" id="KW-0378">Hydrolase</keyword>
<evidence type="ECO:0000256" key="5">
    <source>
        <dbReference type="RuleBase" id="RU004404"/>
    </source>
</evidence>
<comment type="caution">
    <text evidence="7">The sequence shown here is derived from an EMBL/GenBank/DDBJ whole genome shotgun (WGS) entry which is preliminary data.</text>
</comment>